<name>A0A423TPX2_PENVA</name>
<evidence type="ECO:0000313" key="3">
    <source>
        <dbReference type="Proteomes" id="UP000283509"/>
    </source>
</evidence>
<dbReference type="OrthoDB" id="406773at2759"/>
<protein>
    <recommendedName>
        <fullName evidence="4">Methyltransferase type 11 domain-containing protein</fullName>
    </recommendedName>
</protein>
<keyword evidence="1" id="KW-0732">Signal</keyword>
<comment type="caution">
    <text evidence="2">The sequence shown here is derived from an EMBL/GenBank/DDBJ whole genome shotgun (WGS) entry which is preliminary data.</text>
</comment>
<feature type="signal peptide" evidence="1">
    <location>
        <begin position="1"/>
        <end position="31"/>
    </location>
</feature>
<dbReference type="SUPFAM" id="SSF53335">
    <property type="entry name" value="S-adenosyl-L-methionine-dependent methyltransferases"/>
    <property type="match status" value="1"/>
</dbReference>
<feature type="chain" id="PRO_5019429276" description="Methyltransferase type 11 domain-containing protein" evidence="1">
    <location>
        <begin position="32"/>
        <end position="292"/>
    </location>
</feature>
<sequence>MPAFIMCNSSRLLLVCLVAFGFMMMHSQIQGIKERVQKGDTEDKTSVLESSMNKNSQLIKNIYCAVADVQPSGGYCLSDRHILTGHNEAWDGKLCKALEELFGYSSVGDFGAGLGHYGRCFLRHDGDFIVRGNEIERNALTRFFWQEMTKAKLAQTPQVIQSWHGYDGGSNIEKMSGGKIQQLELGAPVNLGRRFDWVMSIEVGEHIPVESEDIFMDNVIRHACKGVVLSWALPGPTGHHHINNRPNDYIIGKMKKKGMIHDLQAQTHIRTEIVAHWMKDTIMVFRFPKARC</sequence>
<evidence type="ECO:0000256" key="1">
    <source>
        <dbReference type="SAM" id="SignalP"/>
    </source>
</evidence>
<reference evidence="2 3" key="1">
    <citation type="submission" date="2018-04" db="EMBL/GenBank/DDBJ databases">
        <authorList>
            <person name="Zhang X."/>
            <person name="Yuan J."/>
            <person name="Li F."/>
            <person name="Xiang J."/>
        </authorList>
    </citation>
    <scope>NUCLEOTIDE SEQUENCE [LARGE SCALE GENOMIC DNA]</scope>
    <source>
        <tissue evidence="2">Muscle</tissue>
    </source>
</reference>
<gene>
    <name evidence="2" type="ORF">C7M84_002791</name>
</gene>
<dbReference type="AlphaFoldDB" id="A0A423TPX2"/>
<dbReference type="Gene3D" id="3.40.50.150">
    <property type="entry name" value="Vaccinia Virus protein VP39"/>
    <property type="match status" value="1"/>
</dbReference>
<dbReference type="EMBL" id="QCYY01001372">
    <property type="protein sequence ID" value="ROT78495.1"/>
    <property type="molecule type" value="Genomic_DNA"/>
</dbReference>
<evidence type="ECO:0008006" key="4">
    <source>
        <dbReference type="Google" id="ProtNLM"/>
    </source>
</evidence>
<evidence type="ECO:0000313" key="2">
    <source>
        <dbReference type="EMBL" id="ROT78495.1"/>
    </source>
</evidence>
<reference evidence="2 3" key="2">
    <citation type="submission" date="2019-01" db="EMBL/GenBank/DDBJ databases">
        <title>The decoding of complex shrimp genome reveals the adaptation for benthos swimmer, frequently molting mechanism and breeding impact on genome.</title>
        <authorList>
            <person name="Sun Y."/>
            <person name="Gao Y."/>
            <person name="Yu Y."/>
        </authorList>
    </citation>
    <scope>NUCLEOTIDE SEQUENCE [LARGE SCALE GENOMIC DNA]</scope>
    <source>
        <tissue evidence="2">Muscle</tissue>
    </source>
</reference>
<dbReference type="InterPro" id="IPR029063">
    <property type="entry name" value="SAM-dependent_MTases_sf"/>
</dbReference>
<organism evidence="2 3">
    <name type="scientific">Penaeus vannamei</name>
    <name type="common">Whiteleg shrimp</name>
    <name type="synonym">Litopenaeus vannamei</name>
    <dbReference type="NCBI Taxonomy" id="6689"/>
    <lineage>
        <taxon>Eukaryota</taxon>
        <taxon>Metazoa</taxon>
        <taxon>Ecdysozoa</taxon>
        <taxon>Arthropoda</taxon>
        <taxon>Crustacea</taxon>
        <taxon>Multicrustacea</taxon>
        <taxon>Malacostraca</taxon>
        <taxon>Eumalacostraca</taxon>
        <taxon>Eucarida</taxon>
        <taxon>Decapoda</taxon>
        <taxon>Dendrobranchiata</taxon>
        <taxon>Penaeoidea</taxon>
        <taxon>Penaeidae</taxon>
        <taxon>Penaeus</taxon>
    </lineage>
</organism>
<proteinExistence type="predicted"/>
<accession>A0A423TPX2</accession>
<keyword evidence="3" id="KW-1185">Reference proteome</keyword>
<dbReference type="Proteomes" id="UP000283509">
    <property type="component" value="Unassembled WGS sequence"/>
</dbReference>